<dbReference type="EMBL" id="CM043021">
    <property type="protein sequence ID" value="KAI4458417.1"/>
    <property type="molecule type" value="Genomic_DNA"/>
</dbReference>
<accession>A0ACB9SV54</accession>
<sequence>MDNKCLVYGCPTNLADNDSTVKYYYFPKHPVLAQQWLNSCCIWNAEEIDLDSVKICSIHFDESSYTTDYETIDYVHYDRVLKYDALPTQYLPQPIVYRVTTIEDESFRDQHYETASVIIENTQIQPEVQIENTIVKYEGLQTVAIQNEEEQIEEDVIEEKYKKIKSHNQLDEIKKRNDKMQRDLIKLERVVNNLKIRLRAKKEECNKQNVEYNKLVKTLSSLELKSMSLSEQKNLLSKVFSESQIKILSGKKKIYWSHDDMAIGYTIRHMSSKRCYMYLTKKLNIPLPGLSSIKRWQALKKNELSAEEKESDEFKKEYSEEMN</sequence>
<reference evidence="1" key="1">
    <citation type="submission" date="2022-04" db="EMBL/GenBank/DDBJ databases">
        <title>Chromosome-scale genome assembly of Holotrichia oblita Faldermann.</title>
        <authorList>
            <person name="Rongchong L."/>
        </authorList>
    </citation>
    <scope>NUCLEOTIDE SEQUENCE</scope>
    <source>
        <strain evidence="1">81SQS9</strain>
    </source>
</reference>
<gene>
    <name evidence="1" type="ORF">MML48_7g00006421</name>
</gene>
<protein>
    <submittedName>
        <fullName evidence="1">Thap domain-containing protein 9</fullName>
    </submittedName>
</protein>
<evidence type="ECO:0000313" key="1">
    <source>
        <dbReference type="EMBL" id="KAI4458417.1"/>
    </source>
</evidence>
<keyword evidence="2" id="KW-1185">Reference proteome</keyword>
<name>A0ACB9SV54_HOLOL</name>
<dbReference type="Proteomes" id="UP001056778">
    <property type="component" value="Chromosome 7"/>
</dbReference>
<proteinExistence type="predicted"/>
<organism evidence="1 2">
    <name type="scientific">Holotrichia oblita</name>
    <name type="common">Chafer beetle</name>
    <dbReference type="NCBI Taxonomy" id="644536"/>
    <lineage>
        <taxon>Eukaryota</taxon>
        <taxon>Metazoa</taxon>
        <taxon>Ecdysozoa</taxon>
        <taxon>Arthropoda</taxon>
        <taxon>Hexapoda</taxon>
        <taxon>Insecta</taxon>
        <taxon>Pterygota</taxon>
        <taxon>Neoptera</taxon>
        <taxon>Endopterygota</taxon>
        <taxon>Coleoptera</taxon>
        <taxon>Polyphaga</taxon>
        <taxon>Scarabaeiformia</taxon>
        <taxon>Scarabaeidae</taxon>
        <taxon>Melolonthinae</taxon>
        <taxon>Holotrichia</taxon>
    </lineage>
</organism>
<evidence type="ECO:0000313" key="2">
    <source>
        <dbReference type="Proteomes" id="UP001056778"/>
    </source>
</evidence>
<comment type="caution">
    <text evidence="1">The sequence shown here is derived from an EMBL/GenBank/DDBJ whole genome shotgun (WGS) entry which is preliminary data.</text>
</comment>